<dbReference type="EMBL" id="CP097510">
    <property type="protein sequence ID" value="URE40881.1"/>
    <property type="molecule type" value="Genomic_DNA"/>
</dbReference>
<accession>A0A9E7L554</accession>
<keyword evidence="4 5" id="KW-0472">Membrane</keyword>
<sequence length="695" mass="76792">MANHPKPTAEPVVIGYPAAGIAAPLPSATAYAYATPRPDPYYADPRTGAAFSANRNLLLYRILIAASVAFLLVGFISFFLWLFLRPSVPVFVVSSATVSAFNLSSSGPTPQLSSSFDLALNVSNPNKKMGVNYFHVAAAVAYDGVILAETALSPFYQEGRTSTTLQAPLETRQEHVGLDVAEGISHDRATSGAVRFDVMVEAWVWFKTSAWSTSSSVMKVYCEGITISLINDTVTSGSMAGPTKQCQVNIGWVPHCRLQFDAGAHSVTSAILRHTTPHPLSLLHSLSPLSALGFPSPDPLVAMKKDCGIHGEQKRHKLYRRLFAAFLVLLILAFLAVLVVWLVLRPTKPRFYLQDADLLRFNLTPGAAPLLTSVVQVTLSSRNPNDRIGVYYDRLDAYVLYKSQQVTAATALPSGYQGHNDVTVWSPYLYGADVPLAPYLADALSQDANAGYLLLYVRVDGLLGGRSSLSRTHLTTSSPFFETDMSIRNPNKRISIYYDYVEARALYDGSRFAFDVLPTFYQGHKNTTVLYPAFQGTHAPARRLSPRPTAEKEEGFYYVHVKLYTRLRLKVWVLKIHYNKQKVDCSLKPVPGSSAKFEDEVRCGSLLIPSPPHGYTIHSLFSFAPRSRLAADVSTDMFPSHYTFSFSYVLCIEFISRCIHVLCSSSSIGYHFHQASFDRHPLNFVQLGRLNLQES</sequence>
<organism evidence="7 8">
    <name type="scientific">Musa troglodytarum</name>
    <name type="common">fe'i banana</name>
    <dbReference type="NCBI Taxonomy" id="320322"/>
    <lineage>
        <taxon>Eukaryota</taxon>
        <taxon>Viridiplantae</taxon>
        <taxon>Streptophyta</taxon>
        <taxon>Embryophyta</taxon>
        <taxon>Tracheophyta</taxon>
        <taxon>Spermatophyta</taxon>
        <taxon>Magnoliopsida</taxon>
        <taxon>Liliopsida</taxon>
        <taxon>Zingiberales</taxon>
        <taxon>Musaceae</taxon>
        <taxon>Musa</taxon>
    </lineage>
</organism>
<dbReference type="InterPro" id="IPR044839">
    <property type="entry name" value="NDR1-like"/>
</dbReference>
<evidence type="ECO:0000313" key="7">
    <source>
        <dbReference type="EMBL" id="URE40881.1"/>
    </source>
</evidence>
<dbReference type="OrthoDB" id="769779at2759"/>
<keyword evidence="8" id="KW-1185">Reference proteome</keyword>
<evidence type="ECO:0000256" key="4">
    <source>
        <dbReference type="ARBA" id="ARBA00023136"/>
    </source>
</evidence>
<dbReference type="PANTHER" id="PTHR31415:SF7">
    <property type="entry name" value="OS08G0102700 PROTEIN"/>
    <property type="match status" value="1"/>
</dbReference>
<gene>
    <name evidence="7" type="ORF">MUK42_03598</name>
</gene>
<evidence type="ECO:0000259" key="6">
    <source>
        <dbReference type="Pfam" id="PF03168"/>
    </source>
</evidence>
<reference evidence="7" key="1">
    <citation type="submission" date="2022-05" db="EMBL/GenBank/DDBJ databases">
        <title>The Musa troglodytarum L. genome provides insights into the mechanism of non-climacteric behaviour and enrichment of carotenoids.</title>
        <authorList>
            <person name="Wang J."/>
        </authorList>
    </citation>
    <scope>NUCLEOTIDE SEQUENCE</scope>
    <source>
        <tissue evidence="7">Leaf</tissue>
    </source>
</reference>
<evidence type="ECO:0000256" key="3">
    <source>
        <dbReference type="ARBA" id="ARBA00022989"/>
    </source>
</evidence>
<dbReference type="InterPro" id="IPR004864">
    <property type="entry name" value="LEA_2"/>
</dbReference>
<keyword evidence="3 5" id="KW-1133">Transmembrane helix</keyword>
<feature type="domain" description="Late embryogenesis abundant protein LEA-2 subgroup" evidence="6">
    <location>
        <begin position="120"/>
        <end position="206"/>
    </location>
</feature>
<dbReference type="GO" id="GO:0005886">
    <property type="term" value="C:plasma membrane"/>
    <property type="evidence" value="ECO:0007669"/>
    <property type="project" value="TreeGrafter"/>
</dbReference>
<feature type="transmembrane region" description="Helical" evidence="5">
    <location>
        <begin position="322"/>
        <end position="344"/>
    </location>
</feature>
<evidence type="ECO:0000256" key="2">
    <source>
        <dbReference type="ARBA" id="ARBA00022692"/>
    </source>
</evidence>
<protein>
    <submittedName>
        <fullName evidence="7">Harpin-induced protein 1 domain containing protein</fullName>
    </submittedName>
</protein>
<dbReference type="PANTHER" id="PTHR31415">
    <property type="entry name" value="OS05G0367900 PROTEIN"/>
    <property type="match status" value="1"/>
</dbReference>
<feature type="domain" description="Late embryogenesis abundant protein LEA-2 subgroup" evidence="6">
    <location>
        <begin position="378"/>
        <end position="425"/>
    </location>
</feature>
<dbReference type="AlphaFoldDB" id="A0A9E7L554"/>
<dbReference type="GO" id="GO:0098542">
    <property type="term" value="P:defense response to other organism"/>
    <property type="evidence" value="ECO:0007669"/>
    <property type="project" value="InterPro"/>
</dbReference>
<feature type="transmembrane region" description="Helical" evidence="5">
    <location>
        <begin position="58"/>
        <end position="84"/>
    </location>
</feature>
<feature type="domain" description="Late embryogenesis abundant protein LEA-2 subgroup" evidence="6">
    <location>
        <begin position="485"/>
        <end position="585"/>
    </location>
</feature>
<keyword evidence="2 5" id="KW-0812">Transmembrane</keyword>
<evidence type="ECO:0000313" key="8">
    <source>
        <dbReference type="Proteomes" id="UP001055439"/>
    </source>
</evidence>
<dbReference type="GO" id="GO:0009506">
    <property type="term" value="C:plasmodesma"/>
    <property type="evidence" value="ECO:0007669"/>
    <property type="project" value="TreeGrafter"/>
</dbReference>
<name>A0A9E7L554_9LILI</name>
<dbReference type="Proteomes" id="UP001055439">
    <property type="component" value="Chromosome 8"/>
</dbReference>
<dbReference type="Pfam" id="PF03168">
    <property type="entry name" value="LEA_2"/>
    <property type="match status" value="3"/>
</dbReference>
<proteinExistence type="predicted"/>
<evidence type="ECO:0000256" key="5">
    <source>
        <dbReference type="SAM" id="Phobius"/>
    </source>
</evidence>
<evidence type="ECO:0000256" key="1">
    <source>
        <dbReference type="ARBA" id="ARBA00004167"/>
    </source>
</evidence>
<comment type="subcellular location">
    <subcellularLocation>
        <location evidence="1">Membrane</location>
        <topology evidence="1">Single-pass membrane protein</topology>
    </subcellularLocation>
</comment>